<evidence type="ECO:0000313" key="5">
    <source>
        <dbReference type="Proteomes" id="UP000604046"/>
    </source>
</evidence>
<evidence type="ECO:0000256" key="1">
    <source>
        <dbReference type="ARBA" id="ARBA00022705"/>
    </source>
</evidence>
<dbReference type="SUPFAM" id="SSF56672">
    <property type="entry name" value="DNA/RNA polymerases"/>
    <property type="match status" value="1"/>
</dbReference>
<dbReference type="InterPro" id="IPR043502">
    <property type="entry name" value="DNA/RNA_pol_sf"/>
</dbReference>
<evidence type="ECO:0000313" key="4">
    <source>
        <dbReference type="EMBL" id="CAE7217684.1"/>
    </source>
</evidence>
<dbReference type="GO" id="GO:0003677">
    <property type="term" value="F:DNA binding"/>
    <property type="evidence" value="ECO:0007669"/>
    <property type="project" value="InterPro"/>
</dbReference>
<dbReference type="Gene3D" id="1.10.150.20">
    <property type="entry name" value="5' to 3' exonuclease, C-terminal subdomain"/>
    <property type="match status" value="1"/>
</dbReference>
<gene>
    <name evidence="4" type="ORF">SNAT2548_LOCUS7753</name>
</gene>
<dbReference type="Gene3D" id="3.30.70.370">
    <property type="match status" value="1"/>
</dbReference>
<dbReference type="PANTHER" id="PTHR10133">
    <property type="entry name" value="DNA POLYMERASE I"/>
    <property type="match status" value="1"/>
</dbReference>
<dbReference type="Pfam" id="PF00476">
    <property type="entry name" value="DNA_pol_A"/>
    <property type="match status" value="2"/>
</dbReference>
<feature type="compositionally biased region" description="Basic and acidic residues" evidence="2">
    <location>
        <begin position="230"/>
        <end position="245"/>
    </location>
</feature>
<name>A0A812JZM8_9DINO</name>
<reference evidence="4" key="1">
    <citation type="submission" date="2021-02" db="EMBL/GenBank/DDBJ databases">
        <authorList>
            <person name="Dougan E. K."/>
            <person name="Rhodes N."/>
            <person name="Thang M."/>
            <person name="Chan C."/>
        </authorList>
    </citation>
    <scope>NUCLEOTIDE SEQUENCE</scope>
</reference>
<dbReference type="EMBL" id="CAJNDS010000556">
    <property type="protein sequence ID" value="CAE7217684.1"/>
    <property type="molecule type" value="Genomic_DNA"/>
</dbReference>
<dbReference type="OrthoDB" id="275278at2759"/>
<dbReference type="SMART" id="SM00482">
    <property type="entry name" value="POLAc"/>
    <property type="match status" value="1"/>
</dbReference>
<dbReference type="AlphaFoldDB" id="A0A812JZM8"/>
<evidence type="ECO:0000259" key="3">
    <source>
        <dbReference type="SMART" id="SM00482"/>
    </source>
</evidence>
<protein>
    <recommendedName>
        <fullName evidence="3">DNA-directed DNA polymerase family A palm domain-containing protein</fullName>
    </recommendedName>
</protein>
<sequence length="448" mass="49342">MLSVVSVQVTGRKADLIQRLCDPSVQVQARRRLPKKTSAFTLRGLGLLPVLGRSGRRSATSVTLEVLEALVEREESSEAQAALRGLLNWRQQEAQLGFLRSLQSSCEGSPSNPANPANGNARVHTRLNLNTVTGRLSTRSPNLQGEPKQGGHAVRSAVAAAEGQRLLVADYGQLELRLVAHLADCPDMISILSEGGDIHSRTAYRMFQEVQEAVDGGEVALDSLSLTQKKSAEEERRPRSERSADSELPPEPAPPRLPLVAERFPELRRRAKTLNFSLLYGKTAYSLGIEWDLSQGEAEKLIKRWFAAFPEIETWMQQLHEDADSNATAQAVTLLGRSRPLWRKSASGSFRERGRARRVAGNTPVQGSAADVVLSAMGRVEASPTLQEFGFRLILQIHDELVLEGPEKHAEEALSELVRLMEDPLPFKLKVPLKVNACHVQSWQDAKA</sequence>
<feature type="region of interest" description="Disordered" evidence="2">
    <location>
        <begin position="225"/>
        <end position="257"/>
    </location>
</feature>
<proteinExistence type="predicted"/>
<accession>A0A812JZM8</accession>
<dbReference type="InterPro" id="IPR002298">
    <property type="entry name" value="DNA_polymerase_A"/>
</dbReference>
<feature type="domain" description="DNA-directed DNA polymerase family A palm" evidence="3">
    <location>
        <begin position="151"/>
        <end position="409"/>
    </location>
</feature>
<dbReference type="InterPro" id="IPR001098">
    <property type="entry name" value="DNA-dir_DNA_pol_A_palm_dom"/>
</dbReference>
<dbReference type="GO" id="GO:0006302">
    <property type="term" value="P:double-strand break repair"/>
    <property type="evidence" value="ECO:0007669"/>
    <property type="project" value="TreeGrafter"/>
</dbReference>
<organism evidence="4 5">
    <name type="scientific">Symbiodinium natans</name>
    <dbReference type="NCBI Taxonomy" id="878477"/>
    <lineage>
        <taxon>Eukaryota</taxon>
        <taxon>Sar</taxon>
        <taxon>Alveolata</taxon>
        <taxon>Dinophyceae</taxon>
        <taxon>Suessiales</taxon>
        <taxon>Symbiodiniaceae</taxon>
        <taxon>Symbiodinium</taxon>
    </lineage>
</organism>
<comment type="caution">
    <text evidence="4">The sequence shown here is derived from an EMBL/GenBank/DDBJ whole genome shotgun (WGS) entry which is preliminary data.</text>
</comment>
<evidence type="ECO:0000256" key="2">
    <source>
        <dbReference type="SAM" id="MobiDB-lite"/>
    </source>
</evidence>
<dbReference type="PANTHER" id="PTHR10133:SF27">
    <property type="entry name" value="DNA POLYMERASE NU"/>
    <property type="match status" value="1"/>
</dbReference>
<dbReference type="Proteomes" id="UP000604046">
    <property type="component" value="Unassembled WGS sequence"/>
</dbReference>
<dbReference type="PRINTS" id="PR00868">
    <property type="entry name" value="DNAPOLI"/>
</dbReference>
<keyword evidence="5" id="KW-1185">Reference proteome</keyword>
<dbReference type="GO" id="GO:0006261">
    <property type="term" value="P:DNA-templated DNA replication"/>
    <property type="evidence" value="ECO:0007669"/>
    <property type="project" value="InterPro"/>
</dbReference>
<dbReference type="GO" id="GO:0003887">
    <property type="term" value="F:DNA-directed DNA polymerase activity"/>
    <property type="evidence" value="ECO:0007669"/>
    <property type="project" value="InterPro"/>
</dbReference>
<keyword evidence="1" id="KW-0235">DNA replication</keyword>